<dbReference type="Proteomes" id="UP000659654">
    <property type="component" value="Unassembled WGS sequence"/>
</dbReference>
<dbReference type="PANTHER" id="PTHR47331:SF5">
    <property type="entry name" value="RIBONUCLEASE H"/>
    <property type="match status" value="1"/>
</dbReference>
<evidence type="ECO:0000313" key="2">
    <source>
        <dbReference type="Proteomes" id="UP000095284"/>
    </source>
</evidence>
<dbReference type="Proteomes" id="UP000095284">
    <property type="component" value="Unplaced"/>
</dbReference>
<evidence type="ECO:0000313" key="4">
    <source>
        <dbReference type="WBParaSite" id="BXY_1674000.1"/>
    </source>
</evidence>
<dbReference type="AlphaFoldDB" id="A0A1I7SUL8"/>
<dbReference type="OrthoDB" id="7764848at2759"/>
<dbReference type="Gene3D" id="2.40.70.10">
    <property type="entry name" value="Acid Proteases"/>
    <property type="match status" value="1"/>
</dbReference>
<evidence type="ECO:0000313" key="3">
    <source>
        <dbReference type="Proteomes" id="UP000659654"/>
    </source>
</evidence>
<proteinExistence type="predicted"/>
<accession>A0A1I7SUL8</accession>
<dbReference type="PANTHER" id="PTHR47331">
    <property type="entry name" value="PHD-TYPE DOMAIN-CONTAINING PROTEIN"/>
    <property type="match status" value="1"/>
</dbReference>
<dbReference type="EMBL" id="CAJFCV020000004">
    <property type="protein sequence ID" value="CAG9118582.1"/>
    <property type="molecule type" value="Genomic_DNA"/>
</dbReference>
<protein>
    <submittedName>
        <fullName evidence="1">(pine wood nematode) hypothetical protein</fullName>
    </submittedName>
</protein>
<sequence>MTDPPDTSHDQPHLSSASTVTLLNPADIAAAPRCSLEEHARHRAIISGFRPSPENNRQIATLFAAFVNNPSTYREIKAVCRTIYTLITFDFARILSRLENPLIRLTDLSDIPSFTLKLFSEILESLKTVESDFRTALYDLEDLELSHQVPSATAQLYVNSLSCSLVSEMLGYWIESSMDAIQRCQEACARVELQNSQSRSSVLASPQLGNLNPVSSSPVSPRSTFLDLHKIRINKFSGKPEEFSQFFGVLTNALDSNPHYSEMSKITFVLSLLAGEPLEMIQAIPIVEGSLRLILNALQRRYGDKRAHYQRLLKELKDKKYSVPRTQAELKDWYYRLMIMRDSLVSSPSLSNVHSPGLLSENELFISHILESLPEDIHRSIELHFEHSAIVPTVDDILSYLDSIIRSRERFSLSRDKDSHFRSPPFSNTSNFHREICAFCDRSHRSKDCRTVSDNSRRQQVIREKNLCARCLCRGHVSSHCHSPMCNQCQGDHHISICSQTSPSSNFNQLQRSFFGQSNHSSPLLSSTFPENLEIPRVSSCPPSDPPALQPTYGPSVQMRTVSLPQNDEVMSPMVTVSGFHDPVKAFIDTGSQVSFVDLGFCRSLQLPLDSPIIRTVIPVGGNVQSIQTFKTSVSIVPKSGPPVAFRVLAIENLHEFFMGQPADSGQVQIRVVLGQDCLAKLDIQCSNHVTPDGLRVMTCRFGDFLVSENSDDLCSDSPLDFCRIRKSTFFANRKKKKSVAPKIISSTGKVAVNPCVKPDSLQFDRSSGPIVNSLPFSAHFEPAMEVGHVLPCGNNLLQQPTRDPNLEFISISLPSPSTMIPRNLPRSDLPMNRRIKCKYKPKEHELSLDYEPTKSPKVPWKCPAKFNWYLPHANPTQKEEPDMLWSVKRLHNSHRN</sequence>
<dbReference type="Pfam" id="PF03564">
    <property type="entry name" value="DUF1759"/>
    <property type="match status" value="1"/>
</dbReference>
<dbReference type="InterPro" id="IPR021109">
    <property type="entry name" value="Peptidase_aspartic_dom_sf"/>
</dbReference>
<dbReference type="InterPro" id="IPR005312">
    <property type="entry name" value="DUF1759"/>
</dbReference>
<keyword evidence="3" id="KW-1185">Reference proteome</keyword>
<dbReference type="EMBL" id="CAJFDI010000004">
    <property type="protein sequence ID" value="CAD5228121.1"/>
    <property type="molecule type" value="Genomic_DNA"/>
</dbReference>
<name>A0A1I7SUL8_BURXY</name>
<dbReference type="Proteomes" id="UP000582659">
    <property type="component" value="Unassembled WGS sequence"/>
</dbReference>
<dbReference type="WBParaSite" id="BXY_1674000.1">
    <property type="protein sequence ID" value="BXY_1674000.1"/>
    <property type="gene ID" value="BXY_1674000"/>
</dbReference>
<evidence type="ECO:0000313" key="1">
    <source>
        <dbReference type="EMBL" id="CAD5228121.1"/>
    </source>
</evidence>
<reference evidence="4" key="1">
    <citation type="submission" date="2016-11" db="UniProtKB">
        <authorList>
            <consortium name="WormBaseParasite"/>
        </authorList>
    </citation>
    <scope>IDENTIFICATION</scope>
</reference>
<organism evidence="2 4">
    <name type="scientific">Bursaphelenchus xylophilus</name>
    <name type="common">Pinewood nematode worm</name>
    <name type="synonym">Aphelenchoides xylophilus</name>
    <dbReference type="NCBI Taxonomy" id="6326"/>
    <lineage>
        <taxon>Eukaryota</taxon>
        <taxon>Metazoa</taxon>
        <taxon>Ecdysozoa</taxon>
        <taxon>Nematoda</taxon>
        <taxon>Chromadorea</taxon>
        <taxon>Rhabditida</taxon>
        <taxon>Tylenchina</taxon>
        <taxon>Tylenchomorpha</taxon>
        <taxon>Aphelenchoidea</taxon>
        <taxon>Aphelenchoididae</taxon>
        <taxon>Bursaphelenchus</taxon>
    </lineage>
</organism>
<reference evidence="1" key="2">
    <citation type="submission" date="2020-09" db="EMBL/GenBank/DDBJ databases">
        <authorList>
            <person name="Kikuchi T."/>
        </authorList>
    </citation>
    <scope>NUCLEOTIDE SEQUENCE</scope>
    <source>
        <strain evidence="1">Ka4C1</strain>
    </source>
</reference>
<gene>
    <name evidence="1" type="ORF">BXYJ_LOCUS10286</name>
</gene>